<dbReference type="RefSeq" id="WP_188850354.1">
    <property type="nucleotide sequence ID" value="NZ_BMJJ01000004.1"/>
</dbReference>
<dbReference type="Proteomes" id="UP000613160">
    <property type="component" value="Unassembled WGS sequence"/>
</dbReference>
<evidence type="ECO:0000313" key="2">
    <source>
        <dbReference type="Proteomes" id="UP000613160"/>
    </source>
</evidence>
<dbReference type="Gene3D" id="1.20.200.10">
    <property type="entry name" value="Fumarase/aspartase (Central domain)"/>
    <property type="match status" value="1"/>
</dbReference>
<evidence type="ECO:0000313" key="1">
    <source>
        <dbReference type="EMBL" id="GGD16290.1"/>
    </source>
</evidence>
<organism evidence="1 2">
    <name type="scientific">Aureimonas glaciei</name>
    <dbReference type="NCBI Taxonomy" id="1776957"/>
    <lineage>
        <taxon>Bacteria</taxon>
        <taxon>Pseudomonadati</taxon>
        <taxon>Pseudomonadota</taxon>
        <taxon>Alphaproteobacteria</taxon>
        <taxon>Hyphomicrobiales</taxon>
        <taxon>Aurantimonadaceae</taxon>
        <taxon>Aureimonas</taxon>
    </lineage>
</organism>
<dbReference type="Pfam" id="PF00221">
    <property type="entry name" value="Lyase_aromatic"/>
    <property type="match status" value="1"/>
</dbReference>
<dbReference type="CDD" id="cd00332">
    <property type="entry name" value="PAL-HAL"/>
    <property type="match status" value="1"/>
</dbReference>
<dbReference type="InterPro" id="IPR024083">
    <property type="entry name" value="Fumarase/histidase_N"/>
</dbReference>
<comment type="caution">
    <text evidence="1">The sequence shown here is derived from an EMBL/GenBank/DDBJ whole genome shotgun (WGS) entry which is preliminary data.</text>
</comment>
<dbReference type="PANTHER" id="PTHR10362">
    <property type="entry name" value="HISTIDINE AMMONIA-LYASE"/>
    <property type="match status" value="1"/>
</dbReference>
<dbReference type="GO" id="GO:0016841">
    <property type="term" value="F:ammonia-lyase activity"/>
    <property type="evidence" value="ECO:0007669"/>
    <property type="project" value="UniProtKB-ARBA"/>
</dbReference>
<accession>A0A916XW19</accession>
<keyword evidence="2" id="KW-1185">Reference proteome</keyword>
<reference evidence="1" key="2">
    <citation type="submission" date="2020-09" db="EMBL/GenBank/DDBJ databases">
        <authorList>
            <person name="Sun Q."/>
            <person name="Zhou Y."/>
        </authorList>
    </citation>
    <scope>NUCLEOTIDE SEQUENCE</scope>
    <source>
        <strain evidence="1">CGMCC 1.15493</strain>
    </source>
</reference>
<sequence>MTAFALGQSRVDLSSLMRLAAPGAQLSMPAATRARLQASRRVVERYAEGDEPIYGLNTGLGGNIGFRLSREELDAFQIQMVRGRCIGIGAPFDPATARLMFLCRIIGLAEGGAGITPAVLDAMVAQYNAGLTPVVPGRGSIGAGDLGLCAHMASAVIGLGSFFVGETVVPAAEALAAAGLQPAVLGPKDGLGLLNSSAPASGYAAKVLSDLAGLLVLATATAALSFEGYGANIAIFDARLAAARPARGQERAAALFRQMLGGSALAEPGAARSIQDALSFRVLSQLMGPMLSSLATAVGDVETEIFAASDNPLVLAEDGLILSTANFHTPAIALSFDTLAIAVTHLSTAAAYRTIKMMSPTLSGLPKYLSPVGGGSVGLNALQKTVAGLHAEIRLKAAPASLDALAVSDTVEDHAPQTHLTIRKLAEQMDLWRMLTAIEALTAAQAVDLRGRPVLAPATQVLFDAVRAAVPMMQEDRETGWDAEKVIERFGRPDLVAALCAALRPSAGSALAWLIGAGGASE</sequence>
<gene>
    <name evidence="1" type="ORF">GCM10011335_18770</name>
</gene>
<dbReference type="InterPro" id="IPR008948">
    <property type="entry name" value="L-Aspartase-like"/>
</dbReference>
<dbReference type="SUPFAM" id="SSF48557">
    <property type="entry name" value="L-aspartase-like"/>
    <property type="match status" value="1"/>
</dbReference>
<name>A0A916XW19_9HYPH</name>
<reference evidence="1" key="1">
    <citation type="journal article" date="2014" name="Int. J. Syst. Evol. Microbiol.">
        <title>Complete genome sequence of Corynebacterium casei LMG S-19264T (=DSM 44701T), isolated from a smear-ripened cheese.</title>
        <authorList>
            <consortium name="US DOE Joint Genome Institute (JGI-PGF)"/>
            <person name="Walter F."/>
            <person name="Albersmeier A."/>
            <person name="Kalinowski J."/>
            <person name="Ruckert C."/>
        </authorList>
    </citation>
    <scope>NUCLEOTIDE SEQUENCE</scope>
    <source>
        <strain evidence="1">CGMCC 1.15493</strain>
    </source>
</reference>
<dbReference type="AlphaFoldDB" id="A0A916XW19"/>
<dbReference type="InterPro" id="IPR001106">
    <property type="entry name" value="Aromatic_Lyase"/>
</dbReference>
<dbReference type="Gene3D" id="1.10.275.10">
    <property type="entry name" value="Fumarase/aspartase (N-terminal domain)"/>
    <property type="match status" value="1"/>
</dbReference>
<proteinExistence type="predicted"/>
<protein>
    <submittedName>
        <fullName evidence="1">Histidine ammonia-lyase</fullName>
    </submittedName>
</protein>
<dbReference type="EMBL" id="BMJJ01000004">
    <property type="protein sequence ID" value="GGD16290.1"/>
    <property type="molecule type" value="Genomic_DNA"/>
</dbReference>